<dbReference type="PANTHER" id="PTHR33254">
    <property type="entry name" value="4-HYDROXY-4-METHYL-2-OXOGLUTARATE ALDOLASE 3-RELATED"/>
    <property type="match status" value="1"/>
</dbReference>
<dbReference type="Proteomes" id="UP000192050">
    <property type="component" value="Chromosome"/>
</dbReference>
<name>A0A1V0N5A3_9ARCH</name>
<dbReference type="Gene3D" id="3.50.30.40">
    <property type="entry name" value="Ribonuclease E inhibitor RraA/RraA-like"/>
    <property type="match status" value="1"/>
</dbReference>
<dbReference type="PANTHER" id="PTHR33254:SF4">
    <property type="entry name" value="4-HYDROXY-4-METHYL-2-OXOGLUTARATE ALDOLASE 3-RELATED"/>
    <property type="match status" value="1"/>
</dbReference>
<dbReference type="InterPro" id="IPR036704">
    <property type="entry name" value="RraA/RraA-like_sf"/>
</dbReference>
<keyword evidence="1" id="KW-0808">Transferase</keyword>
<evidence type="ECO:0000313" key="2">
    <source>
        <dbReference type="Proteomes" id="UP000192050"/>
    </source>
</evidence>
<protein>
    <submittedName>
        <fullName evidence="1">Demethylmenaquinone methyltransferase</fullName>
    </submittedName>
</protein>
<accession>A0A1V0N5A3</accession>
<dbReference type="RefSeq" id="WP_081142890.1">
    <property type="nucleotide sequence ID" value="NZ_CP015363.1"/>
</dbReference>
<dbReference type="GO" id="GO:0008168">
    <property type="term" value="F:methyltransferase activity"/>
    <property type="evidence" value="ECO:0007669"/>
    <property type="project" value="UniProtKB-KW"/>
</dbReference>
<dbReference type="InterPro" id="IPR005493">
    <property type="entry name" value="RraA/RraA-like"/>
</dbReference>
<reference evidence="1 2" key="1">
    <citation type="submission" date="2011-10" db="EMBL/GenBank/DDBJ databases">
        <title>Metabolic and evolutionary patterns in the extreme acidophile Ferroplasma acidiphilum.</title>
        <authorList>
            <person name="Golyshina O.V."/>
            <person name="Kozyavkin S.A."/>
            <person name="Tatusov R.L."/>
            <person name="Slesarev A.I."/>
            <person name="Golyshin P.N."/>
        </authorList>
    </citation>
    <scope>NUCLEOTIDE SEQUENCE [LARGE SCALE GENOMIC DNA]</scope>
    <source>
        <strain evidence="2">Y</strain>
    </source>
</reference>
<dbReference type="GeneID" id="31676909"/>
<keyword evidence="2" id="KW-1185">Reference proteome</keyword>
<dbReference type="AlphaFoldDB" id="A0A1V0N5A3"/>
<dbReference type="CDD" id="cd16841">
    <property type="entry name" value="RraA_family"/>
    <property type="match status" value="1"/>
</dbReference>
<dbReference type="KEGG" id="fai:FAD_1416"/>
<gene>
    <name evidence="1" type="primary">menG</name>
    <name evidence="1" type="ORF">FAD_1416</name>
</gene>
<organism evidence="1 2">
    <name type="scientific">Ferroplasma acidiphilum</name>
    <dbReference type="NCBI Taxonomy" id="74969"/>
    <lineage>
        <taxon>Archaea</taxon>
        <taxon>Methanobacteriati</taxon>
        <taxon>Thermoplasmatota</taxon>
        <taxon>Thermoplasmata</taxon>
        <taxon>Thermoplasmatales</taxon>
        <taxon>Ferroplasmaceae</taxon>
        <taxon>Ferroplasma</taxon>
    </lineage>
</organism>
<sequence length="220" mass="24379">MDNTSNKYYEDLKSKLYSAVISDSLDSFGFREQTMSPEIRPLNENMIVVGRAKTVLAADVYHIPEKHYFKQIEVLDSIRQGDVFVASVSGSKRSAFWGELMSTATKVAGGRGAVIDGLSRDTKKIIKLDFPVFSVGFRPTDSLGRNDVIDYDVPIECGGVKVNSGDLIFGDVDGVVVVPREIEKNVIQAALDKVDGENKVRDEILHGVKVSEVFRKYKIL</sequence>
<dbReference type="STRING" id="74969.FAD_1416"/>
<dbReference type="OrthoDB" id="15246at2157"/>
<dbReference type="GO" id="GO:0032259">
    <property type="term" value="P:methylation"/>
    <property type="evidence" value="ECO:0007669"/>
    <property type="project" value="UniProtKB-KW"/>
</dbReference>
<proteinExistence type="predicted"/>
<evidence type="ECO:0000313" key="1">
    <source>
        <dbReference type="EMBL" id="ARD85275.1"/>
    </source>
</evidence>
<keyword evidence="1" id="KW-0489">Methyltransferase</keyword>
<dbReference type="SUPFAM" id="SSF89562">
    <property type="entry name" value="RraA-like"/>
    <property type="match status" value="1"/>
</dbReference>
<dbReference type="EMBL" id="CP015363">
    <property type="protein sequence ID" value="ARD85275.1"/>
    <property type="molecule type" value="Genomic_DNA"/>
</dbReference>
<dbReference type="Pfam" id="PF03737">
    <property type="entry name" value="RraA-like"/>
    <property type="match status" value="1"/>
</dbReference>